<dbReference type="RefSeq" id="WP_000543445.1">
    <property type="nucleotide sequence ID" value="NZ_BFLJ01000070.1"/>
</dbReference>
<evidence type="ECO:0000256" key="10">
    <source>
        <dbReference type="HAMAP-Rule" id="MF_01653"/>
    </source>
</evidence>
<evidence type="ECO:0000256" key="4">
    <source>
        <dbReference type="ARBA" id="ARBA00007030"/>
    </source>
</evidence>
<evidence type="ECO:0000313" key="13">
    <source>
        <dbReference type="EMBL" id="OZP00562.1"/>
    </source>
</evidence>
<evidence type="ECO:0000256" key="3">
    <source>
        <dbReference type="ARBA" id="ARBA00005207"/>
    </source>
</evidence>
<dbReference type="CDD" id="cd07365">
    <property type="entry name" value="MhpB_like"/>
    <property type="match status" value="1"/>
</dbReference>
<dbReference type="HAMAP" id="MF_01653">
    <property type="entry name" value="MhpB"/>
    <property type="match status" value="1"/>
</dbReference>
<dbReference type="NCBIfam" id="NF009910">
    <property type="entry name" value="PRK13370.1-4"/>
    <property type="match status" value="1"/>
</dbReference>
<evidence type="ECO:0000256" key="5">
    <source>
        <dbReference type="ARBA" id="ARBA00011881"/>
    </source>
</evidence>
<proteinExistence type="inferred from homology"/>
<evidence type="ECO:0000256" key="2">
    <source>
        <dbReference type="ARBA" id="ARBA00001843"/>
    </source>
</evidence>
<comment type="catalytic activity">
    <reaction evidence="2 10">
        <text>3-(2,3-dihydroxyphenyl)propanoate + O2 = (2Z,4E)-2-hydroxy-6-oxonona-2,4-dienedioate + H(+)</text>
        <dbReference type="Rhea" id="RHEA:23840"/>
        <dbReference type="ChEBI" id="CHEBI:15378"/>
        <dbReference type="ChEBI" id="CHEBI:15379"/>
        <dbReference type="ChEBI" id="CHEBI:46951"/>
        <dbReference type="ChEBI" id="CHEBI:66887"/>
        <dbReference type="EC" id="1.13.11.16"/>
    </reaction>
</comment>
<dbReference type="GO" id="GO:0019380">
    <property type="term" value="P:3-phenylpropionate catabolic process"/>
    <property type="evidence" value="ECO:0007669"/>
    <property type="project" value="UniProtKB-UniRule"/>
</dbReference>
<evidence type="ECO:0000256" key="1">
    <source>
        <dbReference type="ARBA" id="ARBA00001748"/>
    </source>
</evidence>
<evidence type="ECO:0000313" key="16">
    <source>
        <dbReference type="Proteomes" id="UP000264870"/>
    </source>
</evidence>
<dbReference type="InterPro" id="IPR023789">
    <property type="entry name" value="DHPP/DHXA_dioxygenase"/>
</dbReference>
<dbReference type="NCBIfam" id="NF009907">
    <property type="entry name" value="PRK13370.1-1"/>
    <property type="match status" value="1"/>
</dbReference>
<dbReference type="Proteomes" id="UP000264870">
    <property type="component" value="Unassembled WGS sequence"/>
</dbReference>
<evidence type="ECO:0000313" key="15">
    <source>
        <dbReference type="Proteomes" id="UP000239554"/>
    </source>
</evidence>
<dbReference type="Proteomes" id="UP000239554">
    <property type="component" value="Chromosome"/>
</dbReference>
<comment type="function">
    <text evidence="10">Catalyzes the non-heme iron(II)-dependent oxidative cleavage of 2,3-dihydroxyphenylpropionic acid and 2,3-dihydroxicinnamic acid into 2-hydroxy-6-ketononadienedioate and 2-hydroxy-6-ketononatrienedioate, respectively.</text>
</comment>
<comment type="pathway">
    <text evidence="3 10">Aromatic compound metabolism; 3-phenylpropanoate degradation.</text>
</comment>
<keyword evidence="9 10" id="KW-0408">Iron</keyword>
<evidence type="ECO:0000256" key="9">
    <source>
        <dbReference type="ARBA" id="ARBA00023004"/>
    </source>
</evidence>
<feature type="active site" description="Proton acceptor" evidence="10">
    <location>
        <position position="179"/>
    </location>
</feature>
<sequence>MHAYLHCLSHSPLVGYVDPAQAVLDEVNGVIASARARIAAFEPELVVLFAPDHYNGFFYDVMPPFCLGVGATAIGDFGSAAGELLVPTDLAEACAHAVMKSGIDLAVSYNMQVDHGFAQPLEFLLGGLDKVPVLPVFINGVATPLPGFQRTRMLGEAIGRFASSLNKRVLFLGSGGLSHQPPVPELAKADAHMRDRLLGSGKQLPENERELRQQRVISAAEKFVVDQNTLHPLNPVWDNRFMSLLEQGRLQGLDAVSNEELSAMAGKSTHEVKTWVAAFAAFAAISAFGNWRSEGRYYRPIPEWIAGFGSLSATTQN</sequence>
<feature type="active site" description="Proton donor" evidence="10">
    <location>
        <position position="115"/>
    </location>
</feature>
<dbReference type="GO" id="GO:0047070">
    <property type="term" value="F:3-carboxyethylcatechol 2,3-dioxygenase activity"/>
    <property type="evidence" value="ECO:0007669"/>
    <property type="project" value="UniProtKB-UniRule"/>
</dbReference>
<evidence type="ECO:0000313" key="12">
    <source>
        <dbReference type="EMBL" id="AUY02293.1"/>
    </source>
</evidence>
<reference evidence="14 17" key="3">
    <citation type="submission" date="2019-01" db="EMBL/GenBank/DDBJ databases">
        <title>Genomic analysis of febrile catheter-associated UTI E. coli isolates.</title>
        <authorList>
            <person name="Potter R."/>
            <person name="Zou Z."/>
            <person name="Henderson J."/>
            <person name="Dantas G."/>
        </authorList>
    </citation>
    <scope>NUCLEOTIDE SEQUENCE [LARGE SCALE GENOMIC DNA]</scope>
    <source>
        <strain evidence="14 17">49_rectal</strain>
    </source>
</reference>
<keyword evidence="7 10" id="KW-0223">Dioxygenase</keyword>
<dbReference type="EMBL" id="NNAK01000103">
    <property type="protein sequence ID" value="OZP00562.1"/>
    <property type="molecule type" value="Genomic_DNA"/>
</dbReference>
<evidence type="ECO:0000313" key="17">
    <source>
        <dbReference type="Proteomes" id="UP000290652"/>
    </source>
</evidence>
<dbReference type="EMBL" id="CP026399">
    <property type="protein sequence ID" value="AUY02293.1"/>
    <property type="molecule type" value="Genomic_DNA"/>
</dbReference>
<organism evidence="14 17">
    <name type="scientific">Escherichia coli</name>
    <dbReference type="NCBI Taxonomy" id="562"/>
    <lineage>
        <taxon>Bacteria</taxon>
        <taxon>Pseudomonadati</taxon>
        <taxon>Pseudomonadota</taxon>
        <taxon>Gammaproteobacteria</taxon>
        <taxon>Enterobacterales</taxon>
        <taxon>Enterobacteriaceae</taxon>
        <taxon>Escherichia</taxon>
    </lineage>
</organism>
<dbReference type="EMBL" id="SCIU01000063">
    <property type="protein sequence ID" value="RXB23542.1"/>
    <property type="molecule type" value="Genomic_DNA"/>
</dbReference>
<dbReference type="Pfam" id="PF02900">
    <property type="entry name" value="LigB"/>
    <property type="match status" value="1"/>
</dbReference>
<reference evidence="12 15" key="2">
    <citation type="journal article" date="2018" name="MBio">
        <title>Genomic Analysis of Hospital Plumbing Reveals Diverse Reservoir of Bacterial Plasmids Conferring Carbapenem Resistance.</title>
        <authorList>
            <consortium name="NISC Comparative Sequencing Program"/>
            <person name="Weingarten R.A."/>
            <person name="Johnson R.C."/>
            <person name="Conlan S."/>
            <person name="Ramsburg A.M."/>
            <person name="Dekker J.P."/>
            <person name="Lau A.F."/>
            <person name="Khil P."/>
            <person name="Odom R.T."/>
            <person name="Deming C."/>
            <person name="Park M."/>
            <person name="Thomas P.J."/>
            <person name="Henderson D.K."/>
            <person name="Palmore T.N."/>
            <person name="Segre J.A."/>
            <person name="Frank K.M."/>
        </authorList>
    </citation>
    <scope>NUCLEOTIDE SEQUENCE [LARGE SCALE GENOMIC DNA]</scope>
    <source>
        <strain evidence="12 15">ECONIH4</strain>
    </source>
</reference>
<keyword evidence="6 10" id="KW-0058">Aromatic hydrocarbons catabolism</keyword>
<name>A0A241QWC5_ECOLX</name>
<comment type="subunit">
    <text evidence="5 10">Homotetramer.</text>
</comment>
<dbReference type="Proteomes" id="UP000290652">
    <property type="component" value="Unassembled WGS sequence"/>
</dbReference>
<evidence type="ECO:0000313" key="14">
    <source>
        <dbReference type="EMBL" id="RXB23542.1"/>
    </source>
</evidence>
<dbReference type="GO" id="GO:0008198">
    <property type="term" value="F:ferrous iron binding"/>
    <property type="evidence" value="ECO:0007669"/>
    <property type="project" value="InterPro"/>
</dbReference>
<evidence type="ECO:0000256" key="7">
    <source>
        <dbReference type="ARBA" id="ARBA00022964"/>
    </source>
</evidence>
<dbReference type="SUPFAM" id="SSF53213">
    <property type="entry name" value="LigB-like"/>
    <property type="match status" value="1"/>
</dbReference>
<comment type="catalytic activity">
    <reaction evidence="1 10">
        <text>(2E)-3-(2,3-dihydroxyphenyl)prop-2-enoate + O2 = (2Z,4E,7E)-2-hydroxy-6-oxonona-2,4,7-trienedioate + H(+)</text>
        <dbReference type="Rhea" id="RHEA:25054"/>
        <dbReference type="ChEBI" id="CHEBI:15378"/>
        <dbReference type="ChEBI" id="CHEBI:15379"/>
        <dbReference type="ChEBI" id="CHEBI:58642"/>
        <dbReference type="ChEBI" id="CHEBI:66888"/>
        <dbReference type="EC" id="1.13.11.16"/>
    </reaction>
</comment>
<feature type="domain" description="Extradiol ring-cleavage dioxygenase class III enzyme subunit B" evidence="11">
    <location>
        <begin position="5"/>
        <end position="309"/>
    </location>
</feature>
<dbReference type="Gene3D" id="3.40.830.10">
    <property type="entry name" value="LigB-like"/>
    <property type="match status" value="1"/>
</dbReference>
<dbReference type="UniPathway" id="UPA00714"/>
<keyword evidence="8 10" id="KW-0560">Oxidoreductase</keyword>
<dbReference type="InterPro" id="IPR004183">
    <property type="entry name" value="Xdiol_dOase_suB"/>
</dbReference>
<comment type="similarity">
    <text evidence="4 10">Belongs to the LigB/MhpB extradiol dioxygenase family.</text>
</comment>
<gene>
    <name evidence="10 14" type="primary">mhpB</name>
    <name evidence="12" type="ORF">C3F40_11100</name>
    <name evidence="13" type="ORF">CG702_24855</name>
    <name evidence="14" type="ORF">EPS97_21275</name>
</gene>
<dbReference type="EC" id="1.13.11.16" evidence="10"/>
<comment type="cofactor">
    <cofactor evidence="10">
        <name>Fe(2+)</name>
        <dbReference type="ChEBI" id="CHEBI:29033"/>
    </cofactor>
</comment>
<dbReference type="AlphaFoldDB" id="A0A241QWC5"/>
<reference evidence="13 16" key="1">
    <citation type="submission" date="2017-07" db="EMBL/GenBank/DDBJ databases">
        <authorList>
            <person name="Zhi S."/>
            <person name="Banting G."/>
            <person name="Neumann N."/>
        </authorList>
    </citation>
    <scope>NUCLEOTIDE SEQUENCE [LARGE SCALE GENOMIC DNA]</scope>
    <source>
        <strain evidence="13 16">WW41</strain>
    </source>
</reference>
<accession>A0A241QWC5</accession>
<evidence type="ECO:0000256" key="6">
    <source>
        <dbReference type="ARBA" id="ARBA00022797"/>
    </source>
</evidence>
<protein>
    <recommendedName>
        <fullName evidence="10">2,3-dihydroxyphenylpropionate/2,3-dihydroxicinnamic acid 1,2-dioxygenase</fullName>
        <ecNumber evidence="10">1.13.11.16</ecNumber>
    </recommendedName>
    <alternativeName>
        <fullName evidence="10">3-carboxyethylcatechol 2,3-dioxygenase</fullName>
    </alternativeName>
</protein>
<evidence type="ECO:0000259" key="11">
    <source>
        <dbReference type="Pfam" id="PF02900"/>
    </source>
</evidence>
<evidence type="ECO:0000256" key="8">
    <source>
        <dbReference type="ARBA" id="ARBA00023002"/>
    </source>
</evidence>